<organism evidence="2 3">
    <name type="scientific">Ancylostoma caninum</name>
    <name type="common">Dog hookworm</name>
    <dbReference type="NCBI Taxonomy" id="29170"/>
    <lineage>
        <taxon>Eukaryota</taxon>
        <taxon>Metazoa</taxon>
        <taxon>Ecdysozoa</taxon>
        <taxon>Nematoda</taxon>
        <taxon>Chromadorea</taxon>
        <taxon>Rhabditida</taxon>
        <taxon>Rhabditina</taxon>
        <taxon>Rhabditomorpha</taxon>
        <taxon>Strongyloidea</taxon>
        <taxon>Ancylostomatidae</taxon>
        <taxon>Ancylostomatinae</taxon>
        <taxon>Ancylostoma</taxon>
    </lineage>
</organism>
<feature type="chain" id="PRO_5016776971" evidence="1">
    <location>
        <begin position="21"/>
        <end position="65"/>
    </location>
</feature>
<dbReference type="AlphaFoldDB" id="A0A368FHQ3"/>
<evidence type="ECO:0000313" key="3">
    <source>
        <dbReference type="Proteomes" id="UP000252519"/>
    </source>
</evidence>
<dbReference type="Proteomes" id="UP000252519">
    <property type="component" value="Unassembled WGS sequence"/>
</dbReference>
<protein>
    <submittedName>
        <fullName evidence="2">Uncharacterized protein</fullName>
    </submittedName>
</protein>
<name>A0A368FHQ3_ANCCA</name>
<keyword evidence="1" id="KW-0732">Signal</keyword>
<evidence type="ECO:0000256" key="1">
    <source>
        <dbReference type="SAM" id="SignalP"/>
    </source>
</evidence>
<accession>A0A368FHQ3</accession>
<comment type="caution">
    <text evidence="2">The sequence shown here is derived from an EMBL/GenBank/DDBJ whole genome shotgun (WGS) entry which is preliminary data.</text>
</comment>
<dbReference type="EMBL" id="JOJR01001536">
    <property type="protein sequence ID" value="RCN30519.1"/>
    <property type="molecule type" value="Genomic_DNA"/>
</dbReference>
<proteinExistence type="predicted"/>
<evidence type="ECO:0000313" key="2">
    <source>
        <dbReference type="EMBL" id="RCN30519.1"/>
    </source>
</evidence>
<sequence length="65" mass="7253">MALHVGLVFAVLCLLHNAYSAKLKDGDVPECEELGAEALRMEQRDTLVARLNEAMKNVEFTVSYE</sequence>
<reference evidence="2 3" key="1">
    <citation type="submission" date="2014-10" db="EMBL/GenBank/DDBJ databases">
        <title>Draft genome of the hookworm Ancylostoma caninum.</title>
        <authorList>
            <person name="Mitreva M."/>
        </authorList>
    </citation>
    <scope>NUCLEOTIDE SEQUENCE [LARGE SCALE GENOMIC DNA]</scope>
    <source>
        <strain evidence="2 3">Baltimore</strain>
    </source>
</reference>
<gene>
    <name evidence="2" type="ORF">ANCCAN_23703</name>
</gene>
<feature type="signal peptide" evidence="1">
    <location>
        <begin position="1"/>
        <end position="20"/>
    </location>
</feature>
<keyword evidence="3" id="KW-1185">Reference proteome</keyword>